<evidence type="ECO:0000256" key="1">
    <source>
        <dbReference type="SAM" id="SignalP"/>
    </source>
</evidence>
<sequence length="432" mass="48513" precursor="true">MRYVVGCLLSLVVISTSTLQAEVTTTVDALPLEKATAEFKFEQVPAPSATDAANIATIKATPRRRFFRSTPEFALHDGKLATTQDDPSNSFFFSTGGGFVLFDLGKNVDIKQINSYSWHPNLRAAQVYTVWGAAEGTENLNLDAENMEDPTESGWTMVAKVDTRPAMQGEGGQVGVSIADSEGASVGSYRYVLLDIEPTNNRQRYADTFYTEIDIVDGNEHPQPKPNAHIDSITINDEFEITFDTTGAPELRGWVDKVLKPVCQEWYPKIVEMLPSEGYEAPKKFTIFFRNNMDGVAYTMGTEVHCAGVWFSRNLDGEAAGAVVHEMVHVVQQYRSRRNPGWLVEGLCDYIRWFMYEDSAIQPRVNFSRANYDDSYRTTGAFLNYVVSKHGEEIIPKLNAAMRQDKFSNDLWEEYTGKSAPELWEDFSKAQK</sequence>
<dbReference type="RefSeq" id="WP_197528846.1">
    <property type="nucleotide sequence ID" value="NZ_CP036278.1"/>
</dbReference>
<dbReference type="EMBL" id="CP036278">
    <property type="protein sequence ID" value="QDU54309.1"/>
    <property type="molecule type" value="Genomic_DNA"/>
</dbReference>
<evidence type="ECO:0000313" key="3">
    <source>
        <dbReference type="Proteomes" id="UP000315750"/>
    </source>
</evidence>
<dbReference type="Pfam" id="PF04450">
    <property type="entry name" value="BSP"/>
    <property type="match status" value="1"/>
</dbReference>
<dbReference type="KEGG" id="amuc:Pan181_04900"/>
<dbReference type="PANTHER" id="PTHR33321:SF12">
    <property type="entry name" value="PLANT BASIC SECRETORY PROTEIN (BSP) FAMILY PROTEIN"/>
    <property type="match status" value="1"/>
</dbReference>
<reference evidence="2 3" key="1">
    <citation type="submission" date="2019-02" db="EMBL/GenBank/DDBJ databases">
        <title>Deep-cultivation of Planctomycetes and their phenomic and genomic characterization uncovers novel biology.</title>
        <authorList>
            <person name="Wiegand S."/>
            <person name="Jogler M."/>
            <person name="Boedeker C."/>
            <person name="Pinto D."/>
            <person name="Vollmers J."/>
            <person name="Rivas-Marin E."/>
            <person name="Kohn T."/>
            <person name="Peeters S.H."/>
            <person name="Heuer A."/>
            <person name="Rast P."/>
            <person name="Oberbeckmann S."/>
            <person name="Bunk B."/>
            <person name="Jeske O."/>
            <person name="Meyerdierks A."/>
            <person name="Storesund J.E."/>
            <person name="Kallscheuer N."/>
            <person name="Luecker S."/>
            <person name="Lage O.M."/>
            <person name="Pohl T."/>
            <person name="Merkel B.J."/>
            <person name="Hornburger P."/>
            <person name="Mueller R.-W."/>
            <person name="Bruemmer F."/>
            <person name="Labrenz M."/>
            <person name="Spormann A.M."/>
            <person name="Op den Camp H."/>
            <person name="Overmann J."/>
            <person name="Amann R."/>
            <person name="Jetten M.S.M."/>
            <person name="Mascher T."/>
            <person name="Medema M.H."/>
            <person name="Devos D.P."/>
            <person name="Kaster A.-K."/>
            <person name="Ovreas L."/>
            <person name="Rohde M."/>
            <person name="Galperin M.Y."/>
            <person name="Jogler C."/>
        </authorList>
    </citation>
    <scope>NUCLEOTIDE SEQUENCE [LARGE SCALE GENOMIC DNA]</scope>
    <source>
        <strain evidence="2 3">Pan181</strain>
    </source>
</reference>
<protein>
    <submittedName>
        <fullName evidence="2">Plant Basic Secretory Protein</fullName>
    </submittedName>
</protein>
<keyword evidence="3" id="KW-1185">Reference proteome</keyword>
<feature type="chain" id="PRO_5021777298" evidence="1">
    <location>
        <begin position="22"/>
        <end position="432"/>
    </location>
</feature>
<dbReference type="InterPro" id="IPR007541">
    <property type="entry name" value="Uncharacterised_BSP"/>
</dbReference>
<proteinExistence type="predicted"/>
<accession>A0A518AHV9</accession>
<name>A0A518AHV9_9BACT</name>
<dbReference type="Proteomes" id="UP000315750">
    <property type="component" value="Chromosome"/>
</dbReference>
<feature type="signal peptide" evidence="1">
    <location>
        <begin position="1"/>
        <end position="21"/>
    </location>
</feature>
<dbReference type="PANTHER" id="PTHR33321">
    <property type="match status" value="1"/>
</dbReference>
<evidence type="ECO:0000313" key="2">
    <source>
        <dbReference type="EMBL" id="QDU54309.1"/>
    </source>
</evidence>
<dbReference type="AlphaFoldDB" id="A0A518AHV9"/>
<keyword evidence="1" id="KW-0732">Signal</keyword>
<organism evidence="2 3">
    <name type="scientific">Aeoliella mucimassa</name>
    <dbReference type="NCBI Taxonomy" id="2527972"/>
    <lineage>
        <taxon>Bacteria</taxon>
        <taxon>Pseudomonadati</taxon>
        <taxon>Planctomycetota</taxon>
        <taxon>Planctomycetia</taxon>
        <taxon>Pirellulales</taxon>
        <taxon>Lacipirellulaceae</taxon>
        <taxon>Aeoliella</taxon>
    </lineage>
</organism>
<gene>
    <name evidence="2" type="ORF">Pan181_04900</name>
</gene>